<evidence type="ECO:0000259" key="2">
    <source>
        <dbReference type="PROSITE" id="PS50158"/>
    </source>
</evidence>
<organism evidence="3 4">
    <name type="scientific">Drosophila willistoni</name>
    <name type="common">Fruit fly</name>
    <dbReference type="NCBI Taxonomy" id="7260"/>
    <lineage>
        <taxon>Eukaryota</taxon>
        <taxon>Metazoa</taxon>
        <taxon>Ecdysozoa</taxon>
        <taxon>Arthropoda</taxon>
        <taxon>Hexapoda</taxon>
        <taxon>Insecta</taxon>
        <taxon>Pterygota</taxon>
        <taxon>Neoptera</taxon>
        <taxon>Endopterygota</taxon>
        <taxon>Diptera</taxon>
        <taxon>Brachycera</taxon>
        <taxon>Muscomorpha</taxon>
        <taxon>Ephydroidea</taxon>
        <taxon>Drosophilidae</taxon>
        <taxon>Drosophila</taxon>
        <taxon>Sophophora</taxon>
    </lineage>
</organism>
<dbReference type="GO" id="GO:0008270">
    <property type="term" value="F:zinc ion binding"/>
    <property type="evidence" value="ECO:0007669"/>
    <property type="project" value="UniProtKB-KW"/>
</dbReference>
<proteinExistence type="predicted"/>
<dbReference type="AlphaFoldDB" id="A0A0Q9WNJ3"/>
<feature type="non-terminal residue" evidence="3">
    <location>
        <position position="248"/>
    </location>
</feature>
<accession>A0A0Q9WNJ3</accession>
<dbReference type="InParanoid" id="A0A0Q9WNJ3"/>
<dbReference type="SMART" id="SM00343">
    <property type="entry name" value="ZnF_C2HC"/>
    <property type="match status" value="1"/>
</dbReference>
<dbReference type="EMBL" id="CH963264">
    <property type="protein sequence ID" value="KRF97429.1"/>
    <property type="molecule type" value="Genomic_DNA"/>
</dbReference>
<keyword evidence="1" id="KW-0863">Zinc-finger</keyword>
<sequence>MNALDEIVMWVNNDVLNKLIGVSYAKEAMDLLVKTYQKVGTGVMIAMRDRLFSIKNRKHTSISALFDEYESIIRELDRMGTRMDQSEKMAALMIAIPKRYQHVKGALTVLPCDELCKKPLVEIKRMLLDAEQSETMEVDDEPVVPDVALKTTRRVIECFGCGKPGHYKNKCPALKKKKKRFVHHQGHAMLAGEKKKESRKVSFAVDSGASSHMVNDEKLLQRAVKLATPVTISTAKSGETLQAVKKGK</sequence>
<dbReference type="InterPro" id="IPR036875">
    <property type="entry name" value="Znf_CCHC_sf"/>
</dbReference>
<evidence type="ECO:0000313" key="3">
    <source>
        <dbReference type="EMBL" id="KRF97429.1"/>
    </source>
</evidence>
<protein>
    <recommendedName>
        <fullName evidence="2">CCHC-type domain-containing protein</fullName>
    </recommendedName>
</protein>
<dbReference type="Proteomes" id="UP000007798">
    <property type="component" value="Unassembled WGS sequence"/>
</dbReference>
<dbReference type="STRING" id="7260.A0A0Q9WNJ3"/>
<keyword evidence="1" id="KW-0862">Zinc</keyword>
<dbReference type="PROSITE" id="PS50158">
    <property type="entry name" value="ZF_CCHC"/>
    <property type="match status" value="1"/>
</dbReference>
<dbReference type="Pfam" id="PF14223">
    <property type="entry name" value="Retrotran_gag_2"/>
    <property type="match status" value="1"/>
</dbReference>
<dbReference type="Gene3D" id="4.10.60.10">
    <property type="entry name" value="Zinc finger, CCHC-type"/>
    <property type="match status" value="1"/>
</dbReference>
<dbReference type="SUPFAM" id="SSF57756">
    <property type="entry name" value="Retrovirus zinc finger-like domains"/>
    <property type="match status" value="1"/>
</dbReference>
<feature type="domain" description="CCHC-type" evidence="2">
    <location>
        <begin position="158"/>
        <end position="172"/>
    </location>
</feature>
<dbReference type="OrthoDB" id="8060515at2759"/>
<dbReference type="InterPro" id="IPR001878">
    <property type="entry name" value="Znf_CCHC"/>
</dbReference>
<evidence type="ECO:0000256" key="1">
    <source>
        <dbReference type="PROSITE-ProRule" id="PRU00047"/>
    </source>
</evidence>
<gene>
    <name evidence="3" type="primary">Dwil\GK28115</name>
    <name evidence="3" type="ORF">Dwil_GK28115</name>
</gene>
<reference evidence="3 4" key="1">
    <citation type="journal article" date="2007" name="Nature">
        <title>Evolution of genes and genomes on the Drosophila phylogeny.</title>
        <authorList>
            <consortium name="Drosophila 12 Genomes Consortium"/>
            <person name="Clark A.G."/>
            <person name="Eisen M.B."/>
            <person name="Smith D.R."/>
            <person name="Bergman C.M."/>
            <person name="Oliver B."/>
            <person name="Markow T.A."/>
            <person name="Kaufman T.C."/>
            <person name="Kellis M."/>
            <person name="Gelbart W."/>
            <person name="Iyer V.N."/>
            <person name="Pollard D.A."/>
            <person name="Sackton T.B."/>
            <person name="Larracuente A.M."/>
            <person name="Singh N.D."/>
            <person name="Abad J.P."/>
            <person name="Abt D.N."/>
            <person name="Adryan B."/>
            <person name="Aguade M."/>
            <person name="Akashi H."/>
            <person name="Anderson W.W."/>
            <person name="Aquadro C.F."/>
            <person name="Ardell D.H."/>
            <person name="Arguello R."/>
            <person name="Artieri C.G."/>
            <person name="Barbash D.A."/>
            <person name="Barker D."/>
            <person name="Barsanti P."/>
            <person name="Batterham P."/>
            <person name="Batzoglou S."/>
            <person name="Begun D."/>
            <person name="Bhutkar A."/>
            <person name="Blanco E."/>
            <person name="Bosak S.A."/>
            <person name="Bradley R.K."/>
            <person name="Brand A.D."/>
            <person name="Brent M.R."/>
            <person name="Brooks A.N."/>
            <person name="Brown R.H."/>
            <person name="Butlin R.K."/>
            <person name="Caggese C."/>
            <person name="Calvi B.R."/>
            <person name="Bernardo de Carvalho A."/>
            <person name="Caspi A."/>
            <person name="Castrezana S."/>
            <person name="Celniker S.E."/>
            <person name="Chang J.L."/>
            <person name="Chapple C."/>
            <person name="Chatterji S."/>
            <person name="Chinwalla A."/>
            <person name="Civetta A."/>
            <person name="Clifton S.W."/>
            <person name="Comeron J.M."/>
            <person name="Costello J.C."/>
            <person name="Coyne J.A."/>
            <person name="Daub J."/>
            <person name="David R.G."/>
            <person name="Delcher A.L."/>
            <person name="Delehaunty K."/>
            <person name="Do C.B."/>
            <person name="Ebling H."/>
            <person name="Edwards K."/>
            <person name="Eickbush T."/>
            <person name="Evans J.D."/>
            <person name="Filipski A."/>
            <person name="Findeiss S."/>
            <person name="Freyhult E."/>
            <person name="Fulton L."/>
            <person name="Fulton R."/>
            <person name="Garcia A.C."/>
            <person name="Gardiner A."/>
            <person name="Garfield D.A."/>
            <person name="Garvin B.E."/>
            <person name="Gibson G."/>
            <person name="Gilbert D."/>
            <person name="Gnerre S."/>
            <person name="Godfrey J."/>
            <person name="Good R."/>
            <person name="Gotea V."/>
            <person name="Gravely B."/>
            <person name="Greenberg A.J."/>
            <person name="Griffiths-Jones S."/>
            <person name="Gross S."/>
            <person name="Guigo R."/>
            <person name="Gustafson E.A."/>
            <person name="Haerty W."/>
            <person name="Hahn M.W."/>
            <person name="Halligan D.L."/>
            <person name="Halpern A.L."/>
            <person name="Halter G.M."/>
            <person name="Han M.V."/>
            <person name="Heger A."/>
            <person name="Hillier L."/>
            <person name="Hinrichs A.S."/>
            <person name="Holmes I."/>
            <person name="Hoskins R.A."/>
            <person name="Hubisz M.J."/>
            <person name="Hultmark D."/>
            <person name="Huntley M.A."/>
            <person name="Jaffe D.B."/>
            <person name="Jagadeeshan S."/>
            <person name="Jeck W.R."/>
            <person name="Johnson J."/>
            <person name="Jones C.D."/>
            <person name="Jordan W.C."/>
            <person name="Karpen G.H."/>
            <person name="Kataoka E."/>
            <person name="Keightley P.D."/>
            <person name="Kheradpour P."/>
            <person name="Kirkness E.F."/>
            <person name="Koerich L.B."/>
            <person name="Kristiansen K."/>
            <person name="Kudrna D."/>
            <person name="Kulathinal R.J."/>
            <person name="Kumar S."/>
            <person name="Kwok R."/>
            <person name="Lander E."/>
            <person name="Langley C.H."/>
            <person name="Lapoint R."/>
            <person name="Lazzaro B.P."/>
            <person name="Lee S.J."/>
            <person name="Levesque L."/>
            <person name="Li R."/>
            <person name="Lin C.F."/>
            <person name="Lin M.F."/>
            <person name="Lindblad-Toh K."/>
            <person name="Llopart A."/>
            <person name="Long M."/>
            <person name="Low L."/>
            <person name="Lozovsky E."/>
            <person name="Lu J."/>
            <person name="Luo M."/>
            <person name="Machado C.A."/>
            <person name="Makalowski W."/>
            <person name="Marzo M."/>
            <person name="Matsuda M."/>
            <person name="Matzkin L."/>
            <person name="McAllister B."/>
            <person name="McBride C.S."/>
            <person name="McKernan B."/>
            <person name="McKernan K."/>
            <person name="Mendez-Lago M."/>
            <person name="Minx P."/>
            <person name="Mollenhauer M.U."/>
            <person name="Montooth K."/>
            <person name="Mount S.M."/>
            <person name="Mu X."/>
            <person name="Myers E."/>
            <person name="Negre B."/>
            <person name="Newfeld S."/>
            <person name="Nielsen R."/>
            <person name="Noor M.A."/>
            <person name="O'Grady P."/>
            <person name="Pachter L."/>
            <person name="Papaceit M."/>
            <person name="Parisi M.J."/>
            <person name="Parisi M."/>
            <person name="Parts L."/>
            <person name="Pedersen J.S."/>
            <person name="Pesole G."/>
            <person name="Phillippy A.M."/>
            <person name="Ponting C.P."/>
            <person name="Pop M."/>
            <person name="Porcelli D."/>
            <person name="Powell J.R."/>
            <person name="Prohaska S."/>
            <person name="Pruitt K."/>
            <person name="Puig M."/>
            <person name="Quesneville H."/>
            <person name="Ram K.R."/>
            <person name="Rand D."/>
            <person name="Rasmussen M.D."/>
            <person name="Reed L.K."/>
            <person name="Reenan R."/>
            <person name="Reily A."/>
            <person name="Remington K.A."/>
            <person name="Rieger T.T."/>
            <person name="Ritchie M.G."/>
            <person name="Robin C."/>
            <person name="Rogers Y.H."/>
            <person name="Rohde C."/>
            <person name="Rozas J."/>
            <person name="Rubenfield M.J."/>
            <person name="Ruiz A."/>
            <person name="Russo S."/>
            <person name="Salzberg S.L."/>
            <person name="Sanchez-Gracia A."/>
            <person name="Saranga D.J."/>
            <person name="Sato H."/>
            <person name="Schaeffer S.W."/>
            <person name="Schatz M.C."/>
            <person name="Schlenke T."/>
            <person name="Schwartz R."/>
            <person name="Segarra C."/>
            <person name="Singh R.S."/>
            <person name="Sirot L."/>
            <person name="Sirota M."/>
            <person name="Sisneros N.B."/>
            <person name="Smith C.D."/>
            <person name="Smith T.F."/>
            <person name="Spieth J."/>
            <person name="Stage D.E."/>
            <person name="Stark A."/>
            <person name="Stephan W."/>
            <person name="Strausberg R.L."/>
            <person name="Strempel S."/>
            <person name="Sturgill D."/>
            <person name="Sutton G."/>
            <person name="Sutton G.G."/>
            <person name="Tao W."/>
            <person name="Teichmann S."/>
            <person name="Tobari Y.N."/>
            <person name="Tomimura Y."/>
            <person name="Tsolas J.M."/>
            <person name="Valente V.L."/>
            <person name="Venter E."/>
            <person name="Venter J.C."/>
            <person name="Vicario S."/>
            <person name="Vieira F.G."/>
            <person name="Vilella A.J."/>
            <person name="Villasante A."/>
            <person name="Walenz B."/>
            <person name="Wang J."/>
            <person name="Wasserman M."/>
            <person name="Watts T."/>
            <person name="Wilson D."/>
            <person name="Wilson R.K."/>
            <person name="Wing R.A."/>
            <person name="Wolfner M.F."/>
            <person name="Wong A."/>
            <person name="Wong G.K."/>
            <person name="Wu C.I."/>
            <person name="Wu G."/>
            <person name="Yamamoto D."/>
            <person name="Yang H.P."/>
            <person name="Yang S.P."/>
            <person name="Yorke J.A."/>
            <person name="Yoshida K."/>
            <person name="Zdobnov E."/>
            <person name="Zhang P."/>
            <person name="Zhang Y."/>
            <person name="Zimin A.V."/>
            <person name="Baldwin J."/>
            <person name="Abdouelleil A."/>
            <person name="Abdulkadir J."/>
            <person name="Abebe A."/>
            <person name="Abera B."/>
            <person name="Abreu J."/>
            <person name="Acer S.C."/>
            <person name="Aftuck L."/>
            <person name="Alexander A."/>
            <person name="An P."/>
            <person name="Anderson E."/>
            <person name="Anderson S."/>
            <person name="Arachi H."/>
            <person name="Azer M."/>
            <person name="Bachantsang P."/>
            <person name="Barry A."/>
            <person name="Bayul T."/>
            <person name="Berlin A."/>
            <person name="Bessette D."/>
            <person name="Bloom T."/>
            <person name="Blye J."/>
            <person name="Boguslavskiy L."/>
            <person name="Bonnet C."/>
            <person name="Boukhgalter B."/>
            <person name="Bourzgui I."/>
            <person name="Brown A."/>
            <person name="Cahill P."/>
            <person name="Channer S."/>
            <person name="Cheshatsang Y."/>
            <person name="Chuda L."/>
            <person name="Citroen M."/>
            <person name="Collymore A."/>
            <person name="Cooke P."/>
            <person name="Costello M."/>
            <person name="D'Aco K."/>
            <person name="Daza R."/>
            <person name="De Haan G."/>
            <person name="DeGray S."/>
            <person name="DeMaso C."/>
            <person name="Dhargay N."/>
            <person name="Dooley K."/>
            <person name="Dooley E."/>
            <person name="Doricent M."/>
            <person name="Dorje P."/>
            <person name="Dorjee K."/>
            <person name="Dupes A."/>
            <person name="Elong R."/>
            <person name="Falk J."/>
            <person name="Farina A."/>
            <person name="Faro S."/>
            <person name="Ferguson D."/>
            <person name="Fisher S."/>
            <person name="Foley C.D."/>
            <person name="Franke A."/>
            <person name="Friedrich D."/>
            <person name="Gadbois L."/>
            <person name="Gearin G."/>
            <person name="Gearin C.R."/>
            <person name="Giannoukos G."/>
            <person name="Goode T."/>
            <person name="Graham J."/>
            <person name="Grandbois E."/>
            <person name="Grewal S."/>
            <person name="Gyaltsen K."/>
            <person name="Hafez N."/>
            <person name="Hagos B."/>
            <person name="Hall J."/>
            <person name="Henson C."/>
            <person name="Hollinger A."/>
            <person name="Honan T."/>
            <person name="Huard M.D."/>
            <person name="Hughes L."/>
            <person name="Hurhula B."/>
            <person name="Husby M.E."/>
            <person name="Kamat A."/>
            <person name="Kanga B."/>
            <person name="Kashin S."/>
            <person name="Khazanovich D."/>
            <person name="Kisner P."/>
            <person name="Lance K."/>
            <person name="Lara M."/>
            <person name="Lee W."/>
            <person name="Lennon N."/>
            <person name="Letendre F."/>
            <person name="LeVine R."/>
            <person name="Lipovsky A."/>
            <person name="Liu X."/>
            <person name="Liu J."/>
            <person name="Liu S."/>
            <person name="Lokyitsang T."/>
            <person name="Lokyitsang Y."/>
            <person name="Lubonja R."/>
            <person name="Lui A."/>
            <person name="MacDonald P."/>
            <person name="Magnisalis V."/>
            <person name="Maru K."/>
            <person name="Matthews C."/>
            <person name="McCusker W."/>
            <person name="McDonough S."/>
            <person name="Mehta T."/>
            <person name="Meldrim J."/>
            <person name="Meneus L."/>
            <person name="Mihai O."/>
            <person name="Mihalev A."/>
            <person name="Mihova T."/>
            <person name="Mittelman R."/>
            <person name="Mlenga V."/>
            <person name="Montmayeur A."/>
            <person name="Mulrain L."/>
            <person name="Navidi A."/>
            <person name="Naylor J."/>
            <person name="Negash T."/>
            <person name="Nguyen T."/>
            <person name="Nguyen N."/>
            <person name="Nicol R."/>
            <person name="Norbu C."/>
            <person name="Norbu N."/>
            <person name="Novod N."/>
            <person name="O'Neill B."/>
            <person name="Osman S."/>
            <person name="Markiewicz E."/>
            <person name="Oyono O.L."/>
            <person name="Patti C."/>
            <person name="Phunkhang P."/>
            <person name="Pierre F."/>
            <person name="Priest M."/>
            <person name="Raghuraman S."/>
            <person name="Rege F."/>
            <person name="Reyes R."/>
            <person name="Rise C."/>
            <person name="Rogov P."/>
            <person name="Ross K."/>
            <person name="Ryan E."/>
            <person name="Settipalli S."/>
            <person name="Shea T."/>
            <person name="Sherpa N."/>
            <person name="Shi L."/>
            <person name="Shih D."/>
            <person name="Sparrow T."/>
            <person name="Spaulding J."/>
            <person name="Stalker J."/>
            <person name="Stange-Thomann N."/>
            <person name="Stavropoulos S."/>
            <person name="Stone C."/>
            <person name="Strader C."/>
            <person name="Tesfaye S."/>
            <person name="Thomson T."/>
            <person name="Thoulutsang Y."/>
            <person name="Thoulutsang D."/>
            <person name="Topham K."/>
            <person name="Topping I."/>
            <person name="Tsamla T."/>
            <person name="Vassiliev H."/>
            <person name="Vo A."/>
            <person name="Wangchuk T."/>
            <person name="Wangdi T."/>
            <person name="Weiand M."/>
            <person name="Wilkinson J."/>
            <person name="Wilson A."/>
            <person name="Yadav S."/>
            <person name="Young G."/>
            <person name="Yu Q."/>
            <person name="Zembek L."/>
            <person name="Zhong D."/>
            <person name="Zimmer A."/>
            <person name="Zwirko Z."/>
            <person name="Jaffe D.B."/>
            <person name="Alvarez P."/>
            <person name="Brockman W."/>
            <person name="Butler J."/>
            <person name="Chin C."/>
            <person name="Gnerre S."/>
            <person name="Grabherr M."/>
            <person name="Kleber M."/>
            <person name="Mauceli E."/>
            <person name="MacCallum I."/>
        </authorList>
    </citation>
    <scope>NUCLEOTIDE SEQUENCE [LARGE SCALE GENOMIC DNA]</scope>
    <source>
        <strain evidence="4">Tucson 14030-0811.24</strain>
    </source>
</reference>
<dbReference type="GO" id="GO:0003676">
    <property type="term" value="F:nucleic acid binding"/>
    <property type="evidence" value="ECO:0007669"/>
    <property type="project" value="InterPro"/>
</dbReference>
<evidence type="ECO:0000313" key="4">
    <source>
        <dbReference type="Proteomes" id="UP000007798"/>
    </source>
</evidence>
<name>A0A0Q9WNJ3_DROWI</name>
<keyword evidence="1" id="KW-0479">Metal-binding</keyword>
<keyword evidence="4" id="KW-1185">Reference proteome</keyword>